<dbReference type="EMBL" id="JACHXV010000001">
    <property type="protein sequence ID" value="MBB3172198.1"/>
    <property type="molecule type" value="Genomic_DNA"/>
</dbReference>
<dbReference type="Pfam" id="PF06516">
    <property type="entry name" value="NUP"/>
    <property type="match status" value="1"/>
</dbReference>
<name>A0A850NP64_9PROT</name>
<dbReference type="Proteomes" id="UP000565205">
    <property type="component" value="Unassembled WGS sequence"/>
</dbReference>
<reference evidence="3 5" key="1">
    <citation type="submission" date="2020-06" db="EMBL/GenBank/DDBJ databases">
        <title>Description of novel acetic acid bacteria.</title>
        <authorList>
            <person name="Sombolestani A."/>
        </authorList>
    </citation>
    <scope>NUCLEOTIDE SEQUENCE [LARGE SCALE GENOMIC DNA]</scope>
    <source>
        <strain evidence="3 5">LMG 26838</strain>
    </source>
</reference>
<organism evidence="3 5">
    <name type="scientific">Endobacter medicaginis</name>
    <dbReference type="NCBI Taxonomy" id="1181271"/>
    <lineage>
        <taxon>Bacteria</taxon>
        <taxon>Pseudomonadati</taxon>
        <taxon>Pseudomonadota</taxon>
        <taxon>Alphaproteobacteria</taxon>
        <taxon>Acetobacterales</taxon>
        <taxon>Acetobacteraceae</taxon>
        <taxon>Endobacter</taxon>
    </lineage>
</organism>
<protein>
    <submittedName>
        <fullName evidence="3">Purine nucleoside permease</fullName>
    </submittedName>
</protein>
<feature type="chain" id="PRO_5036241472" evidence="1">
    <location>
        <begin position="20"/>
        <end position="354"/>
    </location>
</feature>
<dbReference type="PANTHER" id="PTHR38643">
    <property type="entry name" value="PURINE NUCLEOSIDE PERMEASE C285.05-RELATED"/>
    <property type="match status" value="1"/>
</dbReference>
<keyword evidence="1" id="KW-0732">Signal</keyword>
<dbReference type="InterPro" id="IPR009486">
    <property type="entry name" value="Pur_nuclsid_perm"/>
</dbReference>
<evidence type="ECO:0000256" key="1">
    <source>
        <dbReference type="SAM" id="SignalP"/>
    </source>
</evidence>
<evidence type="ECO:0000313" key="4">
    <source>
        <dbReference type="Proteomes" id="UP000557688"/>
    </source>
</evidence>
<evidence type="ECO:0000313" key="2">
    <source>
        <dbReference type="EMBL" id="MBB3172198.1"/>
    </source>
</evidence>
<dbReference type="PIRSF" id="PIRSF013171">
    <property type="entry name" value="Pur_nuclsid_perm"/>
    <property type="match status" value="1"/>
</dbReference>
<evidence type="ECO:0000313" key="3">
    <source>
        <dbReference type="EMBL" id="NVN31353.1"/>
    </source>
</evidence>
<feature type="signal peptide" evidence="1">
    <location>
        <begin position="1"/>
        <end position="19"/>
    </location>
</feature>
<dbReference type="EMBL" id="JABXXQ010000351">
    <property type="protein sequence ID" value="NVN31353.1"/>
    <property type="molecule type" value="Genomic_DNA"/>
</dbReference>
<dbReference type="PANTHER" id="PTHR38643:SF1">
    <property type="entry name" value="PURINE NUCLEOSIDE PERMEASE C285.05-RELATED"/>
    <property type="match status" value="1"/>
</dbReference>
<accession>A0A850NP64</accession>
<evidence type="ECO:0000313" key="5">
    <source>
        <dbReference type="Proteomes" id="UP000565205"/>
    </source>
</evidence>
<keyword evidence="4" id="KW-1185">Reference proteome</keyword>
<proteinExistence type="predicted"/>
<dbReference type="AlphaFoldDB" id="A0A850NP64"/>
<gene>
    <name evidence="2" type="ORF">FHR90_000004</name>
    <name evidence="3" type="ORF">HUK83_13560</name>
</gene>
<dbReference type="GO" id="GO:0055085">
    <property type="term" value="P:transmembrane transport"/>
    <property type="evidence" value="ECO:0007669"/>
    <property type="project" value="InterPro"/>
</dbReference>
<sequence>MLRPLSLCLALLLPAMAIAAPIPVHVVVVTTFELGADAGDVPGEFQNWVTRFPLPQTLAFPAGYHPLRYDPATKVLGIVTGEGPARAASSITALGHDPRFDLSHAYWVLAGIGGIDPKAGSVASVAWAPHVVDGSFAHEIDAREIPADWPNGFTPMQAARPDAQPRPAISSVWGDAVFTIDPALLAHAYAISSQVALPDDPKLAAGRARYVGFPAAQKPPAVIEGDTLASPIFWLGARMNDWAEGWVRYWTDDAGRFTTTAEEDAGFMEALTFLARDHRADLSRVLVVRSASNYDMPPPGQSAPEMLEGEIKEMGFSGFVPSIDNLYAATAPVVRDLAVHWTPHGDAAKQSPAN</sequence>
<dbReference type="RefSeq" id="WP_176625615.1">
    <property type="nucleotide sequence ID" value="NZ_JABXXQ010000351.1"/>
</dbReference>
<comment type="caution">
    <text evidence="3">The sequence shown here is derived from an EMBL/GenBank/DDBJ whole genome shotgun (WGS) entry which is preliminary data.</text>
</comment>
<reference evidence="2 4" key="2">
    <citation type="submission" date="2020-08" db="EMBL/GenBank/DDBJ databases">
        <title>Genomic Encyclopedia of Type Strains, Phase III (KMG-III): the genomes of soil and plant-associated and newly described type strains.</title>
        <authorList>
            <person name="Whitman W."/>
        </authorList>
    </citation>
    <scope>NUCLEOTIDE SEQUENCE [LARGE SCALE GENOMIC DNA]</scope>
    <source>
        <strain evidence="2 4">CECT 8088</strain>
    </source>
</reference>
<dbReference type="Proteomes" id="UP000557688">
    <property type="component" value="Unassembled WGS sequence"/>
</dbReference>